<accession>F2HI77</accession>
<evidence type="ECO:0000256" key="1">
    <source>
        <dbReference type="SAM" id="Phobius"/>
    </source>
</evidence>
<keyword evidence="2" id="KW-0542">Nucleomorph</keyword>
<dbReference type="AlphaFoldDB" id="F2HI77"/>
<sequence>MCMKKAKHSVGKCCYFFLLLCFLKKYSFFLKKYNEENLNTSREICNFSFKFLKIGRSSILFELLNFFCTKVLMKNHILLKYNHDKKILSTNVKLFFLFFFKLEFLKKRYFFFLKKFT</sequence>
<gene>
    <name evidence="2" type="ORF">CPARA_3gp343</name>
</gene>
<evidence type="ECO:0000313" key="3">
    <source>
        <dbReference type="Proteomes" id="UP000243423"/>
    </source>
</evidence>
<protein>
    <submittedName>
        <fullName evidence="2">Uncharacterized protein</fullName>
    </submittedName>
</protein>
<dbReference type="EMBL" id="CP002174">
    <property type="protein sequence ID" value="AEA39001.1"/>
    <property type="molecule type" value="Genomic_DNA"/>
</dbReference>
<organism evidence="2 3">
    <name type="scientific">Cryptomonas paramaecium</name>
    <dbReference type="NCBI Taxonomy" id="2898"/>
    <lineage>
        <taxon>Eukaryota</taxon>
        <taxon>Cryptophyceae</taxon>
        <taxon>Cryptomonadales</taxon>
        <taxon>Cryptomonadaceae</taxon>
        <taxon>Cryptomonas</taxon>
    </lineage>
</organism>
<evidence type="ECO:0000313" key="2">
    <source>
        <dbReference type="EMBL" id="AEA39001.1"/>
    </source>
</evidence>
<keyword evidence="1" id="KW-1133">Transmembrane helix</keyword>
<keyword evidence="1" id="KW-0812">Transmembrane</keyword>
<dbReference type="Proteomes" id="UP000243423">
    <property type="component" value="Nucleomorph 3"/>
</dbReference>
<feature type="transmembrane region" description="Helical" evidence="1">
    <location>
        <begin position="87"/>
        <end position="105"/>
    </location>
</feature>
<name>F2HI77_9CRYP</name>
<reference evidence="2 3" key="1">
    <citation type="journal article" date="2011" name="Genome Biol. Evol.">
        <title>Complete nucleomorph genome sequence of the nonphotosynthetic alga Cryptomonas paramecium reveals a core nucleomorph gene set.</title>
        <authorList>
            <person name="Tanifuji G."/>
            <person name="Onodera N.T."/>
            <person name="Wheeler T.J."/>
            <person name="Dlutek M."/>
            <person name="Donaher N."/>
            <person name="Archibald J.M."/>
        </authorList>
    </citation>
    <scope>NUCLEOTIDE SEQUENCE [LARGE SCALE GENOMIC DNA]</scope>
    <source>
        <strain evidence="2 3">CCAP977/2A</strain>
    </source>
</reference>
<keyword evidence="1" id="KW-0472">Membrane</keyword>
<dbReference type="GeneID" id="10447409"/>
<dbReference type="RefSeq" id="XP_003239899.1">
    <property type="nucleotide sequence ID" value="XM_003239851.1"/>
</dbReference>
<geneLocation type="nucleomorph" evidence="2"/>
<proteinExistence type="predicted"/>